<dbReference type="RefSeq" id="WP_377776174.1">
    <property type="nucleotide sequence ID" value="NZ_BAABLI010000004.1"/>
</dbReference>
<evidence type="ECO:0000313" key="2">
    <source>
        <dbReference type="Proteomes" id="UP001597380"/>
    </source>
</evidence>
<dbReference type="Proteomes" id="UP001597380">
    <property type="component" value="Unassembled WGS sequence"/>
</dbReference>
<organism evidence="1 2">
    <name type="scientific">Corallincola platygyrae</name>
    <dbReference type="NCBI Taxonomy" id="1193278"/>
    <lineage>
        <taxon>Bacteria</taxon>
        <taxon>Pseudomonadati</taxon>
        <taxon>Pseudomonadota</taxon>
        <taxon>Gammaproteobacteria</taxon>
        <taxon>Alteromonadales</taxon>
        <taxon>Psychromonadaceae</taxon>
        <taxon>Corallincola</taxon>
    </lineage>
</organism>
<dbReference type="InterPro" id="IPR036444">
    <property type="entry name" value="PLipase_A2_dom_sf"/>
</dbReference>
<gene>
    <name evidence="1" type="ORF">ACFSJ3_03250</name>
</gene>
<name>A0ABW4XIA5_9GAMM</name>
<dbReference type="EMBL" id="JBHUHT010000007">
    <property type="protein sequence ID" value="MFD2094985.1"/>
    <property type="molecule type" value="Genomic_DNA"/>
</dbReference>
<sequence length="136" mass="14997">MSSDDMENIAPFTSDGCSAFPDGTFEQQDLWLSCCHAHDVAYWMGGTYEQREQADEELRACVADLGEPAIGLLMQAGVRVGGTPFAPTTFRWGYGWSFPRGYKPLTDRERLQAEKLLKDYLGGVVEKPPLEGVGEG</sequence>
<reference evidence="2" key="1">
    <citation type="journal article" date="2019" name="Int. J. Syst. Evol. Microbiol.">
        <title>The Global Catalogue of Microorganisms (GCM) 10K type strain sequencing project: providing services to taxonomists for standard genome sequencing and annotation.</title>
        <authorList>
            <consortium name="The Broad Institute Genomics Platform"/>
            <consortium name="The Broad Institute Genome Sequencing Center for Infectious Disease"/>
            <person name="Wu L."/>
            <person name="Ma J."/>
        </authorList>
    </citation>
    <scope>NUCLEOTIDE SEQUENCE [LARGE SCALE GENOMIC DNA]</scope>
    <source>
        <strain evidence="2">CGMCC 1.10992</strain>
    </source>
</reference>
<keyword evidence="2" id="KW-1185">Reference proteome</keyword>
<dbReference type="SUPFAM" id="SSF48619">
    <property type="entry name" value="Phospholipase A2, PLA2"/>
    <property type="match status" value="1"/>
</dbReference>
<accession>A0ABW4XIA5</accession>
<evidence type="ECO:0000313" key="1">
    <source>
        <dbReference type="EMBL" id="MFD2094985.1"/>
    </source>
</evidence>
<comment type="caution">
    <text evidence="1">The sequence shown here is derived from an EMBL/GenBank/DDBJ whole genome shotgun (WGS) entry which is preliminary data.</text>
</comment>
<protein>
    <submittedName>
        <fullName evidence="1">Uncharacterized protein</fullName>
    </submittedName>
</protein>
<proteinExistence type="predicted"/>